<keyword evidence="6 7" id="KW-0503">Monooxygenase</keyword>
<dbReference type="InterPro" id="IPR017972">
    <property type="entry name" value="Cyt_P450_CS"/>
</dbReference>
<comment type="cofactor">
    <cofactor evidence="1">
        <name>heme</name>
        <dbReference type="ChEBI" id="CHEBI:30413"/>
    </cofactor>
</comment>
<dbReference type="Pfam" id="PF00067">
    <property type="entry name" value="p450"/>
    <property type="match status" value="1"/>
</dbReference>
<dbReference type="InterPro" id="IPR047146">
    <property type="entry name" value="Cyt_P450_E_CYP52_fungi"/>
</dbReference>
<evidence type="ECO:0000256" key="3">
    <source>
        <dbReference type="ARBA" id="ARBA00022723"/>
    </source>
</evidence>
<keyword evidence="4 7" id="KW-0560">Oxidoreductase</keyword>
<dbReference type="Gene3D" id="1.10.630.10">
    <property type="entry name" value="Cytochrome P450"/>
    <property type="match status" value="1"/>
</dbReference>
<evidence type="ECO:0000256" key="7">
    <source>
        <dbReference type="RuleBase" id="RU000461"/>
    </source>
</evidence>
<protein>
    <recommendedName>
        <fullName evidence="10">Cytochrome P450</fullName>
    </recommendedName>
</protein>
<evidence type="ECO:0000256" key="4">
    <source>
        <dbReference type="ARBA" id="ARBA00023002"/>
    </source>
</evidence>
<comment type="similarity">
    <text evidence="2 7">Belongs to the cytochrome P450 family.</text>
</comment>
<evidence type="ECO:0000313" key="8">
    <source>
        <dbReference type="EMBL" id="KAL1596537.1"/>
    </source>
</evidence>
<dbReference type="SUPFAM" id="SSF48264">
    <property type="entry name" value="Cytochrome P450"/>
    <property type="match status" value="1"/>
</dbReference>
<dbReference type="PROSITE" id="PS00086">
    <property type="entry name" value="CYTOCHROME_P450"/>
    <property type="match status" value="1"/>
</dbReference>
<evidence type="ECO:0000256" key="2">
    <source>
        <dbReference type="ARBA" id="ARBA00010617"/>
    </source>
</evidence>
<dbReference type="InterPro" id="IPR036396">
    <property type="entry name" value="Cyt_P450_sf"/>
</dbReference>
<dbReference type="Proteomes" id="UP001521785">
    <property type="component" value="Unassembled WGS sequence"/>
</dbReference>
<name>A0ABR3QWL3_9PLEO</name>
<evidence type="ECO:0000256" key="5">
    <source>
        <dbReference type="ARBA" id="ARBA00023004"/>
    </source>
</evidence>
<keyword evidence="9" id="KW-1185">Reference proteome</keyword>
<evidence type="ECO:0000313" key="9">
    <source>
        <dbReference type="Proteomes" id="UP001521785"/>
    </source>
</evidence>
<dbReference type="PANTHER" id="PTHR24287:SF19">
    <property type="entry name" value="CYTOCHROME P450"/>
    <property type="match status" value="1"/>
</dbReference>
<proteinExistence type="inferred from homology"/>
<keyword evidence="3 7" id="KW-0479">Metal-binding</keyword>
<sequence>MGALEDSRQCKSFMNAFEYAQRGTGIRSILGRLKFLHRDKNWWEACKEVTDYADKHVDLALVRLSRRKKNGQSRRESDRIRLVDEMAHDTQDRVTLRSHIISVFSPAHDGAATVLTNVVFHLARHPKVWDRLKKEIESTKHHLLTYELLNSYQYLEWVLKETHRLTTIATTNQRQCVRTTILPFGGGPDGKAPLYVSKGDLVEINYRAMGRDKSFWGSDVDHFKPERWETVRPGWQYTPFGGGPRFCPGMRLVFTESAYVLVTLLRKFDGIENRDPEIEWKEEFRLTVQSRNGCLVALSPKGL</sequence>
<gene>
    <name evidence="8" type="ORF">SLS60_009185</name>
</gene>
<evidence type="ECO:0000256" key="1">
    <source>
        <dbReference type="ARBA" id="ARBA00001971"/>
    </source>
</evidence>
<dbReference type="InterPro" id="IPR001128">
    <property type="entry name" value="Cyt_P450"/>
</dbReference>
<organism evidence="8 9">
    <name type="scientific">Paraconiothyrium brasiliense</name>
    <dbReference type="NCBI Taxonomy" id="300254"/>
    <lineage>
        <taxon>Eukaryota</taxon>
        <taxon>Fungi</taxon>
        <taxon>Dikarya</taxon>
        <taxon>Ascomycota</taxon>
        <taxon>Pezizomycotina</taxon>
        <taxon>Dothideomycetes</taxon>
        <taxon>Pleosporomycetidae</taxon>
        <taxon>Pleosporales</taxon>
        <taxon>Massarineae</taxon>
        <taxon>Didymosphaeriaceae</taxon>
        <taxon>Paraconiothyrium</taxon>
    </lineage>
</organism>
<evidence type="ECO:0000256" key="6">
    <source>
        <dbReference type="ARBA" id="ARBA00023033"/>
    </source>
</evidence>
<keyword evidence="7" id="KW-0349">Heme</keyword>
<dbReference type="EMBL" id="JAKJXO020000014">
    <property type="protein sequence ID" value="KAL1596537.1"/>
    <property type="molecule type" value="Genomic_DNA"/>
</dbReference>
<keyword evidence="5 7" id="KW-0408">Iron</keyword>
<accession>A0ABR3QWL3</accession>
<dbReference type="PANTHER" id="PTHR24287">
    <property type="entry name" value="P450, PUTATIVE (EUROFUNG)-RELATED"/>
    <property type="match status" value="1"/>
</dbReference>
<reference evidence="8 9" key="1">
    <citation type="submission" date="2024-02" db="EMBL/GenBank/DDBJ databases">
        <title>De novo assembly and annotation of 12 fungi associated with fruit tree decline syndrome in Ontario, Canada.</title>
        <authorList>
            <person name="Sulman M."/>
            <person name="Ellouze W."/>
            <person name="Ilyukhin E."/>
        </authorList>
    </citation>
    <scope>NUCLEOTIDE SEQUENCE [LARGE SCALE GENOMIC DNA]</scope>
    <source>
        <strain evidence="8 9">M42-189</strain>
    </source>
</reference>
<evidence type="ECO:0008006" key="10">
    <source>
        <dbReference type="Google" id="ProtNLM"/>
    </source>
</evidence>
<dbReference type="PRINTS" id="PR00463">
    <property type="entry name" value="EP450I"/>
</dbReference>
<dbReference type="PRINTS" id="PR00385">
    <property type="entry name" value="P450"/>
</dbReference>
<comment type="caution">
    <text evidence="8">The sequence shown here is derived from an EMBL/GenBank/DDBJ whole genome shotgun (WGS) entry which is preliminary data.</text>
</comment>
<dbReference type="InterPro" id="IPR002401">
    <property type="entry name" value="Cyt_P450_E_grp-I"/>
</dbReference>